<sequence>MFSELMSHPSTTMSFGSTIGTSWFIGMYTSCPVASEPSSTVDDWVIEPYQLACWMPWRVRHSSLCLFASRAAVSVDPLLPPQPTSISPMRGTLRPVRMFNSVVSGFTVYPLGPLLTTVVVWYW</sequence>
<evidence type="ECO:0000313" key="3">
    <source>
        <dbReference type="Proteomes" id="UP000075881"/>
    </source>
</evidence>
<keyword evidence="3" id="KW-1185">Reference proteome</keyword>
<dbReference type="Proteomes" id="UP000075881">
    <property type="component" value="Unassembled WGS sequence"/>
</dbReference>
<keyword evidence="1" id="KW-1133">Transmembrane helix</keyword>
<accession>A0A182KI77</accession>
<reference evidence="3" key="1">
    <citation type="submission" date="2013-03" db="EMBL/GenBank/DDBJ databases">
        <title>The Genome Sequence of Anopheles christyi ACHKN1017.</title>
        <authorList>
            <consortium name="The Broad Institute Genomics Platform"/>
            <person name="Neafsey D.E."/>
            <person name="Besansky N."/>
            <person name="Walker B."/>
            <person name="Young S.K."/>
            <person name="Zeng Q."/>
            <person name="Gargeya S."/>
            <person name="Fitzgerald M."/>
            <person name="Haas B."/>
            <person name="Abouelleil A."/>
            <person name="Allen A.W."/>
            <person name="Alvarado L."/>
            <person name="Arachchi H.M."/>
            <person name="Berlin A.M."/>
            <person name="Chapman S.B."/>
            <person name="Gainer-Dewar J."/>
            <person name="Goldberg J."/>
            <person name="Griggs A."/>
            <person name="Gujja S."/>
            <person name="Hansen M."/>
            <person name="Howarth C."/>
            <person name="Imamovic A."/>
            <person name="Ireland A."/>
            <person name="Larimer J."/>
            <person name="McCowan C."/>
            <person name="Murphy C."/>
            <person name="Pearson M."/>
            <person name="Poon T.W."/>
            <person name="Priest M."/>
            <person name="Roberts A."/>
            <person name="Saif S."/>
            <person name="Shea T."/>
            <person name="Sisk P."/>
            <person name="Sykes S."/>
            <person name="Wortman J."/>
            <person name="Nusbaum C."/>
            <person name="Birren B."/>
        </authorList>
    </citation>
    <scope>NUCLEOTIDE SEQUENCE [LARGE SCALE GENOMIC DNA]</scope>
    <source>
        <strain evidence="3">ACHKN1017</strain>
    </source>
</reference>
<protein>
    <submittedName>
        <fullName evidence="2">Uncharacterized protein</fullName>
    </submittedName>
</protein>
<proteinExistence type="predicted"/>
<keyword evidence="1" id="KW-0472">Membrane</keyword>
<organism evidence="2 3">
    <name type="scientific">Anopheles christyi</name>
    <dbReference type="NCBI Taxonomy" id="43041"/>
    <lineage>
        <taxon>Eukaryota</taxon>
        <taxon>Metazoa</taxon>
        <taxon>Ecdysozoa</taxon>
        <taxon>Arthropoda</taxon>
        <taxon>Hexapoda</taxon>
        <taxon>Insecta</taxon>
        <taxon>Pterygota</taxon>
        <taxon>Neoptera</taxon>
        <taxon>Endopterygota</taxon>
        <taxon>Diptera</taxon>
        <taxon>Nematocera</taxon>
        <taxon>Culicoidea</taxon>
        <taxon>Culicidae</taxon>
        <taxon>Anophelinae</taxon>
        <taxon>Anopheles</taxon>
    </lineage>
</organism>
<feature type="transmembrane region" description="Helical" evidence="1">
    <location>
        <begin position="99"/>
        <end position="122"/>
    </location>
</feature>
<reference evidence="2" key="2">
    <citation type="submission" date="2020-05" db="UniProtKB">
        <authorList>
            <consortium name="EnsemblMetazoa"/>
        </authorList>
    </citation>
    <scope>IDENTIFICATION</scope>
    <source>
        <strain evidence="2">ACHKN1017</strain>
    </source>
</reference>
<dbReference type="AlphaFoldDB" id="A0A182KI77"/>
<evidence type="ECO:0000313" key="2">
    <source>
        <dbReference type="EnsemblMetazoa" id="ACHR014169-PA"/>
    </source>
</evidence>
<dbReference type="VEuPathDB" id="VectorBase:ACHR014169"/>
<dbReference type="EnsemblMetazoa" id="ACHR014169-RA">
    <property type="protein sequence ID" value="ACHR014169-PA"/>
    <property type="gene ID" value="ACHR014169"/>
</dbReference>
<name>A0A182KI77_9DIPT</name>
<keyword evidence="1" id="KW-0812">Transmembrane</keyword>
<evidence type="ECO:0000256" key="1">
    <source>
        <dbReference type="SAM" id="Phobius"/>
    </source>
</evidence>